<evidence type="ECO:0000313" key="3">
    <source>
        <dbReference type="Proteomes" id="UP001058098"/>
    </source>
</evidence>
<sequence>MKYGPTPTDKLPEQDQTKVMILAERHQRASWAHNKWAESAKVAVDFFEGRQWTAKALADMAAQKRPALTFNVIAPLVRLILGYHANNKTDITFSPGSDARSSEEIAEILSRLEKNAAMSTGLKFVDGEVFLDGIVAGRGFYKTVLDFENNDLGEISTTGQDPFATYIDPDADTYDLNDSAAYIQTAKMVSIDEIEGTFGKKVAGLVRPFTQGHTPVAPVTSMMVGDEVSPVRTFGQRDETSNEWWDTFYGTMGDFVDTYRKTIKIIQSEHRVTEQRNVCIDLETGDKKVLPVDWNRDRIEKILYYGQSIGNPLIVERRQVTRLQCTTMVGDMLLHDAPSPYDTYSIAGYFPYFRRGMTRGAVEDLIDPQKEKNKRRSVEVEVTSKLSNGGWSYHESSLDPVQERKLKNFGASPGYMMKWKGEHEPKQMSPAAPAMAHERLEQKAQDDIRTISGINESALGELDRVQSGRAIEARQRQAVIAIQLYMDNFTRTKTILGGKHLELFQNHYTEKRMYRVLGEDGKFTQVLINQMQTDPLSGIKRILNDITIGKYSAVVDEQPLSSTFANAQFEEMMLLLEKMGPAIGPALPAFADLIVDMSSLPRKTEWIERFKAMQGQMMQPPGAPGAPGAPPQLPPPAGPAG</sequence>
<feature type="region of interest" description="Disordered" evidence="1">
    <location>
        <begin position="616"/>
        <end position="641"/>
    </location>
</feature>
<evidence type="ECO:0000256" key="1">
    <source>
        <dbReference type="SAM" id="MobiDB-lite"/>
    </source>
</evidence>
<name>A0ABY5QUI1_9HYPH</name>
<dbReference type="Proteomes" id="UP001058098">
    <property type="component" value="Chromosome"/>
</dbReference>
<dbReference type="RefSeq" id="WP_258119106.1">
    <property type="nucleotide sequence ID" value="NZ_CP062229.1"/>
</dbReference>
<dbReference type="InterPro" id="IPR032427">
    <property type="entry name" value="P22_portal"/>
</dbReference>
<accession>A0ABY5QUI1</accession>
<feature type="compositionally biased region" description="Pro residues" evidence="1">
    <location>
        <begin position="621"/>
        <end position="641"/>
    </location>
</feature>
<evidence type="ECO:0008006" key="4">
    <source>
        <dbReference type="Google" id="ProtNLM"/>
    </source>
</evidence>
<reference evidence="2" key="1">
    <citation type="submission" date="2020-09" db="EMBL/GenBank/DDBJ databases">
        <title>Rhizobia associated with sainfoin plants.</title>
        <authorList>
            <person name="Asharfi S."/>
            <person name="Kuzmanovic N."/>
            <person name="Bunk B."/>
            <person name="Sproeer C."/>
            <person name="Becker M."/>
            <person name="Thuenen T."/>
        </authorList>
    </citation>
    <scope>NUCLEOTIDE SEQUENCE</scope>
    <source>
        <strain evidence="2">OM4</strain>
    </source>
</reference>
<dbReference type="Pfam" id="PF16510">
    <property type="entry name" value="P22_portal"/>
    <property type="match status" value="1"/>
</dbReference>
<protein>
    <recommendedName>
        <fullName evidence="4">Head-tail adaptor protein</fullName>
    </recommendedName>
</protein>
<evidence type="ECO:0000313" key="2">
    <source>
        <dbReference type="EMBL" id="UVC14713.1"/>
    </source>
</evidence>
<organism evidence="2 3">
    <name type="scientific">Mesorhizobium onobrychidis</name>
    <dbReference type="NCBI Taxonomy" id="2775404"/>
    <lineage>
        <taxon>Bacteria</taxon>
        <taxon>Pseudomonadati</taxon>
        <taxon>Pseudomonadota</taxon>
        <taxon>Alphaproteobacteria</taxon>
        <taxon>Hyphomicrobiales</taxon>
        <taxon>Phyllobacteriaceae</taxon>
        <taxon>Mesorhizobium</taxon>
    </lineage>
</organism>
<dbReference type="EMBL" id="CP062229">
    <property type="protein sequence ID" value="UVC14713.1"/>
    <property type="molecule type" value="Genomic_DNA"/>
</dbReference>
<keyword evidence="3" id="KW-1185">Reference proteome</keyword>
<gene>
    <name evidence="2" type="ORF">IHQ72_29540</name>
</gene>
<proteinExistence type="predicted"/>